<dbReference type="GO" id="GO:0140410">
    <property type="term" value="F:monoatomic cation:bicarbonate symporter activity"/>
    <property type="evidence" value="ECO:0007669"/>
    <property type="project" value="TreeGrafter"/>
</dbReference>
<keyword evidence="4 6" id="KW-1133">Transmembrane helix</keyword>
<dbReference type="GO" id="GO:0005385">
    <property type="term" value="F:zinc ion transmembrane transporter activity"/>
    <property type="evidence" value="ECO:0007669"/>
    <property type="project" value="TreeGrafter"/>
</dbReference>
<evidence type="ECO:0000313" key="7">
    <source>
        <dbReference type="EMBL" id="CAD7406647.1"/>
    </source>
</evidence>
<evidence type="ECO:0000256" key="4">
    <source>
        <dbReference type="ARBA" id="ARBA00022989"/>
    </source>
</evidence>
<evidence type="ECO:0000256" key="1">
    <source>
        <dbReference type="ARBA" id="ARBA00004141"/>
    </source>
</evidence>
<sequence>MDCVIQKVTTKIAPVAMMIIFGDGLHNFIDGMSIGAGFSQSLSTGLSMSIAIACEEFPHELGDFAILVNSGMHVKKALLFNFLSACTAFGGLALGIILGELQVNFIFAFAGGLFLYVSLADLTIGANDGLKVKALSARIPLWKLAELRALPTPANSTRKACQQE</sequence>
<dbReference type="GO" id="GO:0071578">
    <property type="term" value="P:zinc ion import across plasma membrane"/>
    <property type="evidence" value="ECO:0007669"/>
    <property type="project" value="TreeGrafter"/>
</dbReference>
<dbReference type="EMBL" id="OD002950">
    <property type="protein sequence ID" value="CAD7406647.1"/>
    <property type="molecule type" value="Genomic_DNA"/>
</dbReference>
<keyword evidence="5 6" id="KW-0472">Membrane</keyword>
<name>A0A7R9H2N9_TIMPO</name>
<comment type="subcellular location">
    <subcellularLocation>
        <location evidence="1">Membrane</location>
        <topology evidence="1">Multi-pass membrane protein</topology>
    </subcellularLocation>
</comment>
<feature type="transmembrane region" description="Helical" evidence="6">
    <location>
        <begin position="78"/>
        <end position="99"/>
    </location>
</feature>
<organism evidence="7">
    <name type="scientific">Timema poppense</name>
    <name type="common">Walking stick</name>
    <dbReference type="NCBI Taxonomy" id="170557"/>
    <lineage>
        <taxon>Eukaryota</taxon>
        <taxon>Metazoa</taxon>
        <taxon>Ecdysozoa</taxon>
        <taxon>Arthropoda</taxon>
        <taxon>Hexapoda</taxon>
        <taxon>Insecta</taxon>
        <taxon>Pterygota</taxon>
        <taxon>Neoptera</taxon>
        <taxon>Polyneoptera</taxon>
        <taxon>Phasmatodea</taxon>
        <taxon>Timematodea</taxon>
        <taxon>Timematoidea</taxon>
        <taxon>Timematidae</taxon>
        <taxon>Timema</taxon>
    </lineage>
</organism>
<keyword evidence="3 6" id="KW-0812">Transmembrane</keyword>
<gene>
    <name evidence="7" type="ORF">TPSB3V08_LOCUS5519</name>
</gene>
<dbReference type="PANTHER" id="PTHR12191">
    <property type="entry name" value="SOLUTE CARRIER FAMILY 39"/>
    <property type="match status" value="1"/>
</dbReference>
<dbReference type="GO" id="GO:0030003">
    <property type="term" value="P:intracellular monoatomic cation homeostasis"/>
    <property type="evidence" value="ECO:0007669"/>
    <property type="project" value="TreeGrafter"/>
</dbReference>
<reference evidence="7" key="1">
    <citation type="submission" date="2020-11" db="EMBL/GenBank/DDBJ databases">
        <authorList>
            <person name="Tran Van P."/>
        </authorList>
    </citation>
    <scope>NUCLEOTIDE SEQUENCE</scope>
</reference>
<proteinExistence type="inferred from homology"/>
<dbReference type="InterPro" id="IPR050799">
    <property type="entry name" value="ZIP_Transporter"/>
</dbReference>
<dbReference type="Pfam" id="PF02535">
    <property type="entry name" value="Zip"/>
    <property type="match status" value="1"/>
</dbReference>
<protein>
    <submittedName>
        <fullName evidence="7">Uncharacterized protein</fullName>
    </submittedName>
</protein>
<comment type="similarity">
    <text evidence="2">Belongs to the ZIP transporter (TC 2.A.5) family.</text>
</comment>
<evidence type="ECO:0000256" key="2">
    <source>
        <dbReference type="ARBA" id="ARBA00006939"/>
    </source>
</evidence>
<dbReference type="InterPro" id="IPR003689">
    <property type="entry name" value="ZIP"/>
</dbReference>
<dbReference type="GO" id="GO:0005886">
    <property type="term" value="C:plasma membrane"/>
    <property type="evidence" value="ECO:0007669"/>
    <property type="project" value="TreeGrafter"/>
</dbReference>
<feature type="transmembrane region" description="Helical" evidence="6">
    <location>
        <begin position="105"/>
        <end position="124"/>
    </location>
</feature>
<dbReference type="AlphaFoldDB" id="A0A7R9H2N9"/>
<evidence type="ECO:0000256" key="3">
    <source>
        <dbReference type="ARBA" id="ARBA00022692"/>
    </source>
</evidence>
<evidence type="ECO:0000256" key="6">
    <source>
        <dbReference type="SAM" id="Phobius"/>
    </source>
</evidence>
<dbReference type="PANTHER" id="PTHR12191:SF37">
    <property type="entry name" value="ZINC TRANSPORTER FOI"/>
    <property type="match status" value="1"/>
</dbReference>
<evidence type="ECO:0000256" key="5">
    <source>
        <dbReference type="ARBA" id="ARBA00023136"/>
    </source>
</evidence>
<accession>A0A7R9H2N9</accession>